<feature type="transmembrane region" description="Helical" evidence="8">
    <location>
        <begin position="263"/>
        <end position="288"/>
    </location>
</feature>
<keyword evidence="7 8" id="KW-0472">Membrane</keyword>
<evidence type="ECO:0000256" key="4">
    <source>
        <dbReference type="ARBA" id="ARBA00022475"/>
    </source>
</evidence>
<dbReference type="InterPro" id="IPR013525">
    <property type="entry name" value="ABC2_TM"/>
</dbReference>
<keyword evidence="6 8" id="KW-1133">Transmembrane helix</keyword>
<dbReference type="PROSITE" id="PS51012">
    <property type="entry name" value="ABC_TM2"/>
    <property type="match status" value="1"/>
</dbReference>
<dbReference type="EMBL" id="JBHSOW010000015">
    <property type="protein sequence ID" value="MFC5648169.1"/>
    <property type="molecule type" value="Genomic_DNA"/>
</dbReference>
<keyword evidence="4 8" id="KW-1003">Cell membrane</keyword>
<evidence type="ECO:0000256" key="1">
    <source>
        <dbReference type="ARBA" id="ARBA00004651"/>
    </source>
</evidence>
<organism evidence="10 11">
    <name type="scientific">Paenibacillus solisilvae</name>
    <dbReference type="NCBI Taxonomy" id="2486751"/>
    <lineage>
        <taxon>Bacteria</taxon>
        <taxon>Bacillati</taxon>
        <taxon>Bacillota</taxon>
        <taxon>Bacilli</taxon>
        <taxon>Bacillales</taxon>
        <taxon>Paenibacillaceae</taxon>
        <taxon>Paenibacillus</taxon>
    </lineage>
</organism>
<dbReference type="Gene3D" id="3.40.1710.10">
    <property type="entry name" value="abc type-2 transporter like domain"/>
    <property type="match status" value="1"/>
</dbReference>
<comment type="caution">
    <text evidence="10">The sequence shown here is derived from an EMBL/GenBank/DDBJ whole genome shotgun (WGS) entry which is preliminary data.</text>
</comment>
<evidence type="ECO:0000259" key="9">
    <source>
        <dbReference type="PROSITE" id="PS51012"/>
    </source>
</evidence>
<protein>
    <recommendedName>
        <fullName evidence="8">Transport permease protein</fullName>
    </recommendedName>
</protein>
<evidence type="ECO:0000256" key="2">
    <source>
        <dbReference type="ARBA" id="ARBA00007783"/>
    </source>
</evidence>
<dbReference type="PANTHER" id="PTHR30294:SF45">
    <property type="entry name" value="LINEARMYCIN RESISTANCE PERMEASE PROTEIN LNRN"/>
    <property type="match status" value="1"/>
</dbReference>
<feature type="transmembrane region" description="Helical" evidence="8">
    <location>
        <begin position="188"/>
        <end position="207"/>
    </location>
</feature>
<gene>
    <name evidence="10" type="ORF">ACFPYJ_03375</name>
</gene>
<keyword evidence="3 8" id="KW-0813">Transport</keyword>
<evidence type="ECO:0000313" key="10">
    <source>
        <dbReference type="EMBL" id="MFC5648169.1"/>
    </source>
</evidence>
<evidence type="ECO:0000256" key="8">
    <source>
        <dbReference type="RuleBase" id="RU361157"/>
    </source>
</evidence>
<keyword evidence="11" id="KW-1185">Reference proteome</keyword>
<comment type="similarity">
    <text evidence="2 8">Belongs to the ABC-2 integral membrane protein family.</text>
</comment>
<keyword evidence="5 8" id="KW-0812">Transmembrane</keyword>
<feature type="transmembrane region" description="Helical" evidence="8">
    <location>
        <begin position="22"/>
        <end position="41"/>
    </location>
</feature>
<name>A0ABW0VU27_9BACL</name>
<dbReference type="Pfam" id="PF12698">
    <property type="entry name" value="ABC2_membrane_3"/>
    <property type="match status" value="1"/>
</dbReference>
<evidence type="ECO:0000256" key="3">
    <source>
        <dbReference type="ARBA" id="ARBA00022448"/>
    </source>
</evidence>
<evidence type="ECO:0000256" key="5">
    <source>
        <dbReference type="ARBA" id="ARBA00022692"/>
    </source>
</evidence>
<dbReference type="PANTHER" id="PTHR30294">
    <property type="entry name" value="MEMBRANE COMPONENT OF ABC TRANSPORTER YHHJ-RELATED"/>
    <property type="match status" value="1"/>
</dbReference>
<dbReference type="Proteomes" id="UP001596047">
    <property type="component" value="Unassembled WGS sequence"/>
</dbReference>
<dbReference type="InterPro" id="IPR000412">
    <property type="entry name" value="ABC_2_transport"/>
</dbReference>
<evidence type="ECO:0000313" key="11">
    <source>
        <dbReference type="Proteomes" id="UP001596047"/>
    </source>
</evidence>
<sequence length="382" mass="41796">MNDIWFLVWSTIRTTFRKRSSLILYIGLPIAGILVSTLIYGSPGQTELRIGVVNKDHSEMLAADTIGFVKGLAHTTIANVTEAELKERLASNQLDSGLVIGEGYSQSVRSGNPDHITIQSVKGAQVTSYMKSMLYGYIDNVTAIGKIAGGDEAKFKQLYDSYHRPDFKLTAQTVNDTSSTKDMSNQSIGFLIMFMMTSAVSLSELTLKHRENRTYFRIISSPINARAYVLSNVIVNLMIMMVQIVAAMFFMTVVFKLDPGVPVATMVGILSLFALASVSLSLVIVAFAKSTAAAGALQNLIVTPTCLLAGCFFPVDVMPGSIRRVADFLPQNWVLQSIHKLQSGSSLSGIWFHLAVLLAFAAVFFLIAAYKFGRNNDTRNFV</sequence>
<comment type="subcellular location">
    <subcellularLocation>
        <location evidence="1 8">Cell membrane</location>
        <topology evidence="1 8">Multi-pass membrane protein</topology>
    </subcellularLocation>
</comment>
<dbReference type="PRINTS" id="PR00164">
    <property type="entry name" value="ABC2TRNSPORT"/>
</dbReference>
<feature type="transmembrane region" description="Helical" evidence="8">
    <location>
        <begin position="300"/>
        <end position="322"/>
    </location>
</feature>
<reference evidence="11" key="1">
    <citation type="journal article" date="2019" name="Int. J. Syst. Evol. Microbiol.">
        <title>The Global Catalogue of Microorganisms (GCM) 10K type strain sequencing project: providing services to taxonomists for standard genome sequencing and annotation.</title>
        <authorList>
            <consortium name="The Broad Institute Genomics Platform"/>
            <consortium name="The Broad Institute Genome Sequencing Center for Infectious Disease"/>
            <person name="Wu L."/>
            <person name="Ma J."/>
        </authorList>
    </citation>
    <scope>NUCLEOTIDE SEQUENCE [LARGE SCALE GENOMIC DNA]</scope>
    <source>
        <strain evidence="11">CGMCC 1.3240</strain>
    </source>
</reference>
<proteinExistence type="inferred from homology"/>
<feature type="domain" description="ABC transmembrane type-2" evidence="9">
    <location>
        <begin position="151"/>
        <end position="375"/>
    </location>
</feature>
<dbReference type="RefSeq" id="WP_379186818.1">
    <property type="nucleotide sequence ID" value="NZ_JBHSOW010000015.1"/>
</dbReference>
<evidence type="ECO:0000256" key="7">
    <source>
        <dbReference type="ARBA" id="ARBA00023136"/>
    </source>
</evidence>
<feature type="transmembrane region" description="Helical" evidence="8">
    <location>
        <begin position="228"/>
        <end position="251"/>
    </location>
</feature>
<dbReference type="InterPro" id="IPR051449">
    <property type="entry name" value="ABC-2_transporter_component"/>
</dbReference>
<evidence type="ECO:0000256" key="6">
    <source>
        <dbReference type="ARBA" id="ARBA00022989"/>
    </source>
</evidence>
<dbReference type="InterPro" id="IPR047817">
    <property type="entry name" value="ABC2_TM_bact-type"/>
</dbReference>
<accession>A0ABW0VU27</accession>
<feature type="transmembrane region" description="Helical" evidence="8">
    <location>
        <begin position="350"/>
        <end position="370"/>
    </location>
</feature>